<dbReference type="SMART" id="SM00052">
    <property type="entry name" value="EAL"/>
    <property type="match status" value="1"/>
</dbReference>
<dbReference type="Pfam" id="PF00563">
    <property type="entry name" value="EAL"/>
    <property type="match status" value="1"/>
</dbReference>
<dbReference type="PANTHER" id="PTHR33121">
    <property type="entry name" value="CYCLIC DI-GMP PHOSPHODIESTERASE PDEF"/>
    <property type="match status" value="1"/>
</dbReference>
<sequence>MQSSDAVDVRALIARGGVETHFQPITSIRRQSVIGIEALSRGVGEDGAIIPPIRLFGAAAEQGLTFELDRLCRERAIDSFLPLHAAHPELILFLNLDVSTVEADVAGGPGLIELAQARGVNPPNLAVEILETAFGDEDRLRAAVERYRAHGFLVVLDDVGAGHANLDRIAFVKPDIIKADRSLVQDVDGDYHKLEVLKALVQLSERIGGWIISEGVETLEEAVATLQLGGDMLQGFYLARPHKIEAGGEIQLDQSRVVDVANAFKRRTLNRIIAERSRAEEREQCVRQFAGRLQGEPEARFDDALAELVAEDARVASACVLNMSGIQASGTVWHPEHVLRQKRIIYRPPARGADHSMKEYYYLLLETPVEIFETQPYVPLPTGDLCITASTQFTDAEGTPFILCLHLNTERA</sequence>
<proteinExistence type="predicted"/>
<dbReference type="Gene3D" id="3.20.20.450">
    <property type="entry name" value="EAL domain"/>
    <property type="match status" value="1"/>
</dbReference>
<dbReference type="AlphaFoldDB" id="A0A841GJW3"/>
<dbReference type="SUPFAM" id="SSF103190">
    <property type="entry name" value="Sensory domain-like"/>
    <property type="match status" value="1"/>
</dbReference>
<name>A0A841GJW3_9BACT</name>
<dbReference type="InterPro" id="IPR029151">
    <property type="entry name" value="Sensor-like_sf"/>
</dbReference>
<dbReference type="Gene3D" id="3.30.450.20">
    <property type="entry name" value="PAS domain"/>
    <property type="match status" value="1"/>
</dbReference>
<gene>
    <name evidence="2" type="ORF">HNQ61_000478</name>
</gene>
<dbReference type="PANTHER" id="PTHR33121:SF70">
    <property type="entry name" value="SIGNALING PROTEIN YKOW"/>
    <property type="match status" value="1"/>
</dbReference>
<comment type="caution">
    <text evidence="2">The sequence shown here is derived from an EMBL/GenBank/DDBJ whole genome shotgun (WGS) entry which is preliminary data.</text>
</comment>
<dbReference type="SUPFAM" id="SSF141868">
    <property type="entry name" value="EAL domain-like"/>
    <property type="match status" value="1"/>
</dbReference>
<dbReference type="Proteomes" id="UP000582837">
    <property type="component" value="Unassembled WGS sequence"/>
</dbReference>
<dbReference type="InterPro" id="IPR001633">
    <property type="entry name" value="EAL_dom"/>
</dbReference>
<dbReference type="CDD" id="cd01948">
    <property type="entry name" value="EAL"/>
    <property type="match status" value="1"/>
</dbReference>
<keyword evidence="3" id="KW-1185">Reference proteome</keyword>
<dbReference type="InterPro" id="IPR050706">
    <property type="entry name" value="Cyclic-di-GMP_PDE-like"/>
</dbReference>
<dbReference type="InterPro" id="IPR035919">
    <property type="entry name" value="EAL_sf"/>
</dbReference>
<evidence type="ECO:0000313" key="2">
    <source>
        <dbReference type="EMBL" id="MBB6068867.1"/>
    </source>
</evidence>
<evidence type="ECO:0000259" key="1">
    <source>
        <dbReference type="PROSITE" id="PS50883"/>
    </source>
</evidence>
<organism evidence="2 3">
    <name type="scientific">Longimicrobium terrae</name>
    <dbReference type="NCBI Taxonomy" id="1639882"/>
    <lineage>
        <taxon>Bacteria</taxon>
        <taxon>Pseudomonadati</taxon>
        <taxon>Gemmatimonadota</taxon>
        <taxon>Longimicrobiia</taxon>
        <taxon>Longimicrobiales</taxon>
        <taxon>Longimicrobiaceae</taxon>
        <taxon>Longimicrobium</taxon>
    </lineage>
</organism>
<feature type="domain" description="EAL" evidence="1">
    <location>
        <begin position="2"/>
        <end position="255"/>
    </location>
</feature>
<accession>A0A841GJW3</accession>
<dbReference type="GO" id="GO:0071111">
    <property type="term" value="F:cyclic-guanylate-specific phosphodiesterase activity"/>
    <property type="evidence" value="ECO:0007669"/>
    <property type="project" value="InterPro"/>
</dbReference>
<dbReference type="RefSeq" id="WP_170031316.1">
    <property type="nucleotide sequence ID" value="NZ_JABDTL010000001.1"/>
</dbReference>
<dbReference type="PROSITE" id="PS50883">
    <property type="entry name" value="EAL"/>
    <property type="match status" value="1"/>
</dbReference>
<evidence type="ECO:0000313" key="3">
    <source>
        <dbReference type="Proteomes" id="UP000582837"/>
    </source>
</evidence>
<reference evidence="2 3" key="1">
    <citation type="submission" date="2020-08" db="EMBL/GenBank/DDBJ databases">
        <title>Genomic Encyclopedia of Type Strains, Phase IV (KMG-IV): sequencing the most valuable type-strain genomes for metagenomic binning, comparative biology and taxonomic classification.</title>
        <authorList>
            <person name="Goeker M."/>
        </authorList>
    </citation>
    <scope>NUCLEOTIDE SEQUENCE [LARGE SCALE GENOMIC DNA]</scope>
    <source>
        <strain evidence="2 3">DSM 29007</strain>
    </source>
</reference>
<dbReference type="EMBL" id="JACHIA010000001">
    <property type="protein sequence ID" value="MBB6068867.1"/>
    <property type="molecule type" value="Genomic_DNA"/>
</dbReference>
<protein>
    <submittedName>
        <fullName evidence="2">EAL domain-containing protein (Putative c-di-GMP-specific phosphodiesterase class I)</fullName>
    </submittedName>
</protein>